<dbReference type="EMBL" id="FTOR01000008">
    <property type="protein sequence ID" value="SIT28939.1"/>
    <property type="molecule type" value="Genomic_DNA"/>
</dbReference>
<dbReference type="SUPFAM" id="SSF90257">
    <property type="entry name" value="Myosin rod fragments"/>
    <property type="match status" value="1"/>
</dbReference>
<feature type="compositionally biased region" description="Polar residues" evidence="1">
    <location>
        <begin position="148"/>
        <end position="168"/>
    </location>
</feature>
<evidence type="ECO:0000313" key="4">
    <source>
        <dbReference type="Proteomes" id="UP000186917"/>
    </source>
</evidence>
<evidence type="ECO:0000256" key="1">
    <source>
        <dbReference type="SAM" id="MobiDB-lite"/>
    </source>
</evidence>
<feature type="region of interest" description="Disordered" evidence="1">
    <location>
        <begin position="1"/>
        <end position="21"/>
    </location>
</feature>
<dbReference type="OrthoDB" id="1115172at2"/>
<dbReference type="AlphaFoldDB" id="A0A1N7R1I8"/>
<evidence type="ECO:0000313" key="3">
    <source>
        <dbReference type="EMBL" id="SIT28939.1"/>
    </source>
</evidence>
<dbReference type="RefSeq" id="WP_076381201.1">
    <property type="nucleotide sequence ID" value="NZ_AP017422.1"/>
</dbReference>
<name>A0A1N7R1I8_9BACT</name>
<reference evidence="4" key="1">
    <citation type="submission" date="2017-01" db="EMBL/GenBank/DDBJ databases">
        <authorList>
            <person name="Varghese N."/>
            <person name="Submissions S."/>
        </authorList>
    </citation>
    <scope>NUCLEOTIDE SEQUENCE [LARGE SCALE GENOMIC DNA]</scope>
    <source>
        <strain evidence="4">DSM 21054</strain>
    </source>
</reference>
<accession>A0A1N7R1I8</accession>
<keyword evidence="2" id="KW-0472">Membrane</keyword>
<evidence type="ECO:0000256" key="2">
    <source>
        <dbReference type="SAM" id="Phobius"/>
    </source>
</evidence>
<proteinExistence type="predicted"/>
<keyword evidence="2" id="KW-0812">Transmembrane</keyword>
<dbReference type="Proteomes" id="UP000186917">
    <property type="component" value="Unassembled WGS sequence"/>
</dbReference>
<feature type="region of interest" description="Disordered" evidence="1">
    <location>
        <begin position="147"/>
        <end position="168"/>
    </location>
</feature>
<sequence>MSYTNEPTPTPTPRPTPKSNDSRKLIYGALVVLLLGTWGYIIWDKSESKSELTQLQTQFTNVDSARNSIQLEYNDALARMDSLTGDNAQLQGALGERKQEIDKLKGEIRSILKEKNGDLSKARTKINELNGKINDLLSEVERLKGENDQLTASNQQLTTERDTLSSQKQQIQQNLTATQAEKDHLADVGSTLHVSNINITAIDVKGSGKEKATTTAKRADLLRISFDLDENRVATSGNKELYVCMTNPEGKPVSIPAYGSGTFTTREDGDRVYTNKVNVQYQQGKRTPVSFDWKQDGKYETGNYKIEIYQNGYKIGEGIKTLKKGGLFS</sequence>
<protein>
    <submittedName>
        <fullName evidence="3">Uncharacterized protein</fullName>
    </submittedName>
</protein>
<keyword evidence="2" id="KW-1133">Transmembrane helix</keyword>
<keyword evidence="4" id="KW-1185">Reference proteome</keyword>
<feature type="transmembrane region" description="Helical" evidence="2">
    <location>
        <begin position="25"/>
        <end position="43"/>
    </location>
</feature>
<organism evidence="3 4">
    <name type="scientific">Filimonas lacunae</name>
    <dbReference type="NCBI Taxonomy" id="477680"/>
    <lineage>
        <taxon>Bacteria</taxon>
        <taxon>Pseudomonadati</taxon>
        <taxon>Bacteroidota</taxon>
        <taxon>Chitinophagia</taxon>
        <taxon>Chitinophagales</taxon>
        <taxon>Chitinophagaceae</taxon>
        <taxon>Filimonas</taxon>
    </lineage>
</organism>
<gene>
    <name evidence="3" type="ORF">SAMN05421788_108176</name>
</gene>
<dbReference type="STRING" id="477680.SAMN05421788_108176"/>
<dbReference type="Gene3D" id="1.20.5.1700">
    <property type="match status" value="1"/>
</dbReference>